<dbReference type="EMBL" id="LXQA010717156">
    <property type="protein sequence ID" value="MCI67440.1"/>
    <property type="molecule type" value="Genomic_DNA"/>
</dbReference>
<protein>
    <submittedName>
        <fullName evidence="1">Uncharacterized protein</fullName>
    </submittedName>
</protein>
<feature type="non-terminal residue" evidence="1">
    <location>
        <position position="53"/>
    </location>
</feature>
<reference evidence="1 2" key="1">
    <citation type="journal article" date="2018" name="Front. Plant Sci.">
        <title>Red Clover (Trifolium pratense) and Zigzag Clover (T. medium) - A Picture of Genomic Similarities and Differences.</title>
        <authorList>
            <person name="Dluhosova J."/>
            <person name="Istvanek J."/>
            <person name="Nedelnik J."/>
            <person name="Repkova J."/>
        </authorList>
    </citation>
    <scope>NUCLEOTIDE SEQUENCE [LARGE SCALE GENOMIC DNA]</scope>
    <source>
        <strain evidence="2">cv. 10/8</strain>
        <tissue evidence="1">Leaf</tissue>
    </source>
</reference>
<sequence length="53" mass="5993">MPHRAPPISVMPLRRTLGPITLHLTALTTCCSSSFHFEQPHSILSTPIREHLY</sequence>
<comment type="caution">
    <text evidence="1">The sequence shown here is derived from an EMBL/GenBank/DDBJ whole genome shotgun (WGS) entry which is preliminary data.</text>
</comment>
<organism evidence="1 2">
    <name type="scientific">Trifolium medium</name>
    <dbReference type="NCBI Taxonomy" id="97028"/>
    <lineage>
        <taxon>Eukaryota</taxon>
        <taxon>Viridiplantae</taxon>
        <taxon>Streptophyta</taxon>
        <taxon>Embryophyta</taxon>
        <taxon>Tracheophyta</taxon>
        <taxon>Spermatophyta</taxon>
        <taxon>Magnoliopsida</taxon>
        <taxon>eudicotyledons</taxon>
        <taxon>Gunneridae</taxon>
        <taxon>Pentapetalae</taxon>
        <taxon>rosids</taxon>
        <taxon>fabids</taxon>
        <taxon>Fabales</taxon>
        <taxon>Fabaceae</taxon>
        <taxon>Papilionoideae</taxon>
        <taxon>50 kb inversion clade</taxon>
        <taxon>NPAAA clade</taxon>
        <taxon>Hologalegina</taxon>
        <taxon>IRL clade</taxon>
        <taxon>Trifolieae</taxon>
        <taxon>Trifolium</taxon>
    </lineage>
</organism>
<dbReference type="AlphaFoldDB" id="A0A392U4J2"/>
<keyword evidence="2" id="KW-1185">Reference proteome</keyword>
<proteinExistence type="predicted"/>
<dbReference type="Proteomes" id="UP000265520">
    <property type="component" value="Unassembled WGS sequence"/>
</dbReference>
<evidence type="ECO:0000313" key="1">
    <source>
        <dbReference type="EMBL" id="MCI67440.1"/>
    </source>
</evidence>
<name>A0A392U4J2_9FABA</name>
<accession>A0A392U4J2</accession>
<evidence type="ECO:0000313" key="2">
    <source>
        <dbReference type="Proteomes" id="UP000265520"/>
    </source>
</evidence>